<evidence type="ECO:0000259" key="12">
    <source>
        <dbReference type="Pfam" id="PF00345"/>
    </source>
</evidence>
<dbReference type="SUPFAM" id="SSF49354">
    <property type="entry name" value="PapD-like"/>
    <property type="match status" value="1"/>
</dbReference>
<dbReference type="InterPro" id="IPR008962">
    <property type="entry name" value="PapD-like_sf"/>
</dbReference>
<evidence type="ECO:0000313" key="14">
    <source>
        <dbReference type="EMBL" id="OBW95610.1"/>
    </source>
</evidence>
<evidence type="ECO:0000256" key="5">
    <source>
        <dbReference type="ARBA" id="ARBA00022764"/>
    </source>
</evidence>
<feature type="domain" description="Pili assembly chaperone C-terminal" evidence="13">
    <location>
        <begin position="167"/>
        <end position="220"/>
    </location>
</feature>
<accession>A0A1A7NRN2</accession>
<comment type="caution">
    <text evidence="14">The sequence shown here is derived from an EMBL/GenBank/DDBJ whole genome shotgun (WGS) entry which is preliminary data.</text>
</comment>
<feature type="chain" id="PRO_5009828412" description="Chaperone protein HifB" evidence="11">
    <location>
        <begin position="19"/>
        <end position="228"/>
    </location>
</feature>
<feature type="signal peptide" evidence="11">
    <location>
        <begin position="1"/>
        <end position="18"/>
    </location>
</feature>
<comment type="similarity">
    <text evidence="2 10">Belongs to the periplasmic pilus chaperone family.</text>
</comment>
<dbReference type="FunFam" id="2.60.40.10:FF:000458">
    <property type="entry name" value="Molecular chaperone FimC"/>
    <property type="match status" value="1"/>
</dbReference>
<dbReference type="EMBL" id="JTJO01000074">
    <property type="protein sequence ID" value="OBW95610.1"/>
    <property type="molecule type" value="Genomic_DNA"/>
</dbReference>
<evidence type="ECO:0000256" key="4">
    <source>
        <dbReference type="ARBA" id="ARBA00022729"/>
    </source>
</evidence>
<dbReference type="InterPro" id="IPR016148">
    <property type="entry name" value="Pili_assmbl_chaperone_C"/>
</dbReference>
<keyword evidence="3" id="KW-1029">Fimbrium biogenesis</keyword>
<name>A0A1A7NRN2_9PAST</name>
<evidence type="ECO:0000256" key="11">
    <source>
        <dbReference type="SAM" id="SignalP"/>
    </source>
</evidence>
<dbReference type="InterPro" id="IPR001829">
    <property type="entry name" value="Pili_assmbl_chaperone_bac"/>
</dbReference>
<reference evidence="14 15" key="1">
    <citation type="submission" date="2014-11" db="EMBL/GenBank/DDBJ databases">
        <title>Pan-genome of Gallibacterium spp.</title>
        <authorList>
            <person name="Kudirkiene E."/>
            <person name="Bojesen A.M."/>
        </authorList>
    </citation>
    <scope>NUCLEOTIDE SEQUENCE [LARGE SCALE GENOMIC DNA]</scope>
    <source>
        <strain evidence="14 15">F 279</strain>
    </source>
</reference>
<dbReference type="Proteomes" id="UP000092643">
    <property type="component" value="Unassembled WGS sequence"/>
</dbReference>
<dbReference type="Gene3D" id="2.60.40.10">
    <property type="entry name" value="Immunoglobulins"/>
    <property type="match status" value="2"/>
</dbReference>
<dbReference type="GO" id="GO:0030288">
    <property type="term" value="C:outer membrane-bounded periplasmic space"/>
    <property type="evidence" value="ECO:0007669"/>
    <property type="project" value="InterPro"/>
</dbReference>
<dbReference type="InterPro" id="IPR050643">
    <property type="entry name" value="Periplasmic_pilus_chap"/>
</dbReference>
<dbReference type="PROSITE" id="PS00635">
    <property type="entry name" value="PILI_CHAPERONE"/>
    <property type="match status" value="1"/>
</dbReference>
<evidence type="ECO:0000256" key="3">
    <source>
        <dbReference type="ARBA" id="ARBA00022558"/>
    </source>
</evidence>
<protein>
    <recommendedName>
        <fullName evidence="9">Chaperone protein HifB</fullName>
    </recommendedName>
</protein>
<organism evidence="14 15">
    <name type="scientific">Gallibacterium anatis</name>
    <dbReference type="NCBI Taxonomy" id="750"/>
    <lineage>
        <taxon>Bacteria</taxon>
        <taxon>Pseudomonadati</taxon>
        <taxon>Pseudomonadota</taxon>
        <taxon>Gammaproteobacteria</taxon>
        <taxon>Pasteurellales</taxon>
        <taxon>Pasteurellaceae</taxon>
        <taxon>Gallibacterium</taxon>
    </lineage>
</organism>
<keyword evidence="6 10" id="KW-0143">Chaperone</keyword>
<dbReference type="AlphaFoldDB" id="A0A1A7NRN2"/>
<gene>
    <name evidence="14" type="ORF">QV03_11490</name>
</gene>
<keyword evidence="4 11" id="KW-0732">Signal</keyword>
<dbReference type="InterPro" id="IPR018046">
    <property type="entry name" value="Pili_assmbl_chaperone_CS"/>
</dbReference>
<dbReference type="SUPFAM" id="SSF49584">
    <property type="entry name" value="Periplasmic chaperone C-domain"/>
    <property type="match status" value="1"/>
</dbReference>
<dbReference type="RefSeq" id="WP_039080792.1">
    <property type="nucleotide sequence ID" value="NZ_JPXR01000002.1"/>
</dbReference>
<evidence type="ECO:0000256" key="10">
    <source>
        <dbReference type="RuleBase" id="RU003918"/>
    </source>
</evidence>
<evidence type="ECO:0000256" key="9">
    <source>
        <dbReference type="ARBA" id="ARBA00071520"/>
    </source>
</evidence>
<dbReference type="InterPro" id="IPR013783">
    <property type="entry name" value="Ig-like_fold"/>
</dbReference>
<dbReference type="Pfam" id="PF00345">
    <property type="entry name" value="PapD_N"/>
    <property type="match status" value="1"/>
</dbReference>
<dbReference type="InterPro" id="IPR036316">
    <property type="entry name" value="Pili_assmbl_chap_C_dom_sf"/>
</dbReference>
<evidence type="ECO:0000313" key="15">
    <source>
        <dbReference type="Proteomes" id="UP000092643"/>
    </source>
</evidence>
<dbReference type="PATRIC" id="fig|750.21.peg.2158"/>
<sequence length="228" mass="25323">MLKKLTLGLLLISSGSYANIIIQGTRFIYPAGEKGINVQLTNNDNRPSLVQAWMDNGDMKSSPDSIKVPFVITPPVSRVEPHAGQTLRINYTGEPLPADRESVFYLNITDIPPKPRGENKNYLQFAVRSRLKFFYRPQGLKISVQDAYQQVTWQKTTLAGKNALRATNPTPYYITYSAVNAGSDAQQDAMLAPFSSHDFVMKGAVGRQVEWTVINDYGGFQSGKSSIQ</sequence>
<dbReference type="GO" id="GO:0071555">
    <property type="term" value="P:cell wall organization"/>
    <property type="evidence" value="ECO:0007669"/>
    <property type="project" value="InterPro"/>
</dbReference>
<evidence type="ECO:0000256" key="2">
    <source>
        <dbReference type="ARBA" id="ARBA00007399"/>
    </source>
</evidence>
<dbReference type="PRINTS" id="PR00969">
    <property type="entry name" value="CHAPERONPILI"/>
</dbReference>
<evidence type="ECO:0000256" key="1">
    <source>
        <dbReference type="ARBA" id="ARBA00004418"/>
    </source>
</evidence>
<evidence type="ECO:0000256" key="7">
    <source>
        <dbReference type="ARBA" id="ARBA00023319"/>
    </source>
</evidence>
<dbReference type="Pfam" id="PF02753">
    <property type="entry name" value="PapD_C"/>
    <property type="match status" value="1"/>
</dbReference>
<comment type="subcellular location">
    <subcellularLocation>
        <location evidence="1 10">Periplasm</location>
    </subcellularLocation>
</comment>
<evidence type="ECO:0000256" key="6">
    <source>
        <dbReference type="ARBA" id="ARBA00023186"/>
    </source>
</evidence>
<proteinExistence type="inferred from homology"/>
<comment type="function">
    <text evidence="8">Mediates assembly of pili by forming soluble multimeric complexes with pili subunits as an intermediate step in the assembly process. This protein is involved in type B pili (HifA) assembly.</text>
</comment>
<feature type="domain" description="Pili assembly chaperone N-terminal" evidence="12">
    <location>
        <begin position="20"/>
        <end position="141"/>
    </location>
</feature>
<dbReference type="InterPro" id="IPR016147">
    <property type="entry name" value="Pili_assmbl_chaperone_N"/>
</dbReference>
<evidence type="ECO:0000256" key="8">
    <source>
        <dbReference type="ARBA" id="ARBA00057511"/>
    </source>
</evidence>
<dbReference type="OrthoDB" id="9131059at2"/>
<dbReference type="PANTHER" id="PTHR30251:SF2">
    <property type="entry name" value="FIMBRIAL CHAPERONE YADV-RELATED"/>
    <property type="match status" value="1"/>
</dbReference>
<keyword evidence="7" id="KW-0393">Immunoglobulin domain</keyword>
<dbReference type="PANTHER" id="PTHR30251">
    <property type="entry name" value="PILUS ASSEMBLY CHAPERONE"/>
    <property type="match status" value="1"/>
</dbReference>
<keyword evidence="5" id="KW-0574">Periplasm</keyword>
<evidence type="ECO:0000259" key="13">
    <source>
        <dbReference type="Pfam" id="PF02753"/>
    </source>
</evidence>